<dbReference type="AlphaFoldDB" id="A0A5D3CU80"/>
<comment type="caution">
    <text evidence="1">The sequence shown here is derived from an EMBL/GenBank/DDBJ whole genome shotgun (WGS) entry which is preliminary data.</text>
</comment>
<dbReference type="Proteomes" id="UP000321947">
    <property type="component" value="Unassembled WGS sequence"/>
</dbReference>
<reference evidence="1 2" key="1">
    <citation type="submission" date="2019-08" db="EMBL/GenBank/DDBJ databases">
        <title>Draft genome sequences of two oriental melons (Cucumis melo L. var makuwa).</title>
        <authorList>
            <person name="Kwon S.-Y."/>
        </authorList>
    </citation>
    <scope>NUCLEOTIDE SEQUENCE [LARGE SCALE GENOMIC DNA]</scope>
    <source>
        <strain evidence="2">cv. Chang Bougi</strain>
        <tissue evidence="1">Leaf</tissue>
    </source>
</reference>
<evidence type="ECO:0000313" key="1">
    <source>
        <dbReference type="EMBL" id="TYK14768.1"/>
    </source>
</evidence>
<gene>
    <name evidence="1" type="ORF">E5676_scaffold1610G00060</name>
</gene>
<accession>A0A5D3CU80</accession>
<organism evidence="1 2">
    <name type="scientific">Cucumis melo var. makuwa</name>
    <name type="common">Oriental melon</name>
    <dbReference type="NCBI Taxonomy" id="1194695"/>
    <lineage>
        <taxon>Eukaryota</taxon>
        <taxon>Viridiplantae</taxon>
        <taxon>Streptophyta</taxon>
        <taxon>Embryophyta</taxon>
        <taxon>Tracheophyta</taxon>
        <taxon>Spermatophyta</taxon>
        <taxon>Magnoliopsida</taxon>
        <taxon>eudicotyledons</taxon>
        <taxon>Gunneridae</taxon>
        <taxon>Pentapetalae</taxon>
        <taxon>rosids</taxon>
        <taxon>fabids</taxon>
        <taxon>Cucurbitales</taxon>
        <taxon>Cucurbitaceae</taxon>
        <taxon>Benincaseae</taxon>
        <taxon>Cucumis</taxon>
    </lineage>
</organism>
<proteinExistence type="predicted"/>
<protein>
    <submittedName>
        <fullName evidence="1">GDSL esterase/lipase</fullName>
    </submittedName>
</protein>
<dbReference type="EMBL" id="SSTD01009053">
    <property type="protein sequence ID" value="TYK14768.1"/>
    <property type="molecule type" value="Genomic_DNA"/>
</dbReference>
<name>A0A5D3CU80_CUCMM</name>
<evidence type="ECO:0000313" key="2">
    <source>
        <dbReference type="Proteomes" id="UP000321947"/>
    </source>
</evidence>
<sequence length="107" mass="12338">MSIIIDEQDWVYHGESVNLHRGIQRFDEGTRGYPFDKGTSSNPFAEENEMLDMLHDLQALIEHEEGMEQGDCSGDEICETVLGRRLGNSKGLGWVLKEYCYQFFLFI</sequence>